<gene>
    <name evidence="1" type="ORF">PACLA_8A083757</name>
</gene>
<dbReference type="EMBL" id="CACRXK020034627">
    <property type="protein sequence ID" value="CAB4044343.1"/>
    <property type="molecule type" value="Genomic_DNA"/>
</dbReference>
<proteinExistence type="predicted"/>
<name>A0A7D9KE85_PARCT</name>
<dbReference type="OrthoDB" id="5984248at2759"/>
<evidence type="ECO:0000313" key="2">
    <source>
        <dbReference type="Proteomes" id="UP001152795"/>
    </source>
</evidence>
<accession>A0A7D9KE85</accession>
<sequence length="94" mass="11154">LLEEKLHLEDASKKIKIDRSHRLGRQKQAAEKPRPIIAKFNFCQDRENIRLNAKKLRGSNIAIGEQFPDEIVKIRRELYPELKKPGKRERRQNL</sequence>
<dbReference type="Gene3D" id="3.30.70.1820">
    <property type="entry name" value="L1 transposable element, RRM domain"/>
    <property type="match status" value="1"/>
</dbReference>
<dbReference type="AlphaFoldDB" id="A0A7D9KE85"/>
<keyword evidence="2" id="KW-1185">Reference proteome</keyword>
<protein>
    <submittedName>
        <fullName evidence="1">Uncharacterized protein</fullName>
    </submittedName>
</protein>
<organism evidence="1 2">
    <name type="scientific">Paramuricea clavata</name>
    <name type="common">Red gorgonian</name>
    <name type="synonym">Violescent sea-whip</name>
    <dbReference type="NCBI Taxonomy" id="317549"/>
    <lineage>
        <taxon>Eukaryota</taxon>
        <taxon>Metazoa</taxon>
        <taxon>Cnidaria</taxon>
        <taxon>Anthozoa</taxon>
        <taxon>Octocorallia</taxon>
        <taxon>Malacalcyonacea</taxon>
        <taxon>Plexauridae</taxon>
        <taxon>Paramuricea</taxon>
    </lineage>
</organism>
<reference evidence="1" key="1">
    <citation type="submission" date="2020-04" db="EMBL/GenBank/DDBJ databases">
        <authorList>
            <person name="Alioto T."/>
            <person name="Alioto T."/>
            <person name="Gomez Garrido J."/>
        </authorList>
    </citation>
    <scope>NUCLEOTIDE SEQUENCE</scope>
    <source>
        <strain evidence="1">A484AB</strain>
    </source>
</reference>
<comment type="caution">
    <text evidence="1">The sequence shown here is derived from an EMBL/GenBank/DDBJ whole genome shotgun (WGS) entry which is preliminary data.</text>
</comment>
<evidence type="ECO:0000313" key="1">
    <source>
        <dbReference type="EMBL" id="CAB4044343.1"/>
    </source>
</evidence>
<feature type="non-terminal residue" evidence="1">
    <location>
        <position position="1"/>
    </location>
</feature>
<dbReference type="Proteomes" id="UP001152795">
    <property type="component" value="Unassembled WGS sequence"/>
</dbReference>